<reference evidence="2 3" key="1">
    <citation type="submission" date="2021-01" db="EMBL/GenBank/DDBJ databases">
        <title>Identification and Characterization of Corynebacterium sp.</title>
        <authorList>
            <person name="Luo Q."/>
            <person name="Qu P."/>
            <person name="Chen Q."/>
        </authorList>
    </citation>
    <scope>NUCLEOTIDE SEQUENCE [LARGE SCALE GENOMIC DNA]</scope>
    <source>
        <strain evidence="2 3">MC-18</strain>
    </source>
</reference>
<comment type="caution">
    <text evidence="2">The sequence shown here is derived from an EMBL/GenBank/DDBJ whole genome shotgun (WGS) entry which is preliminary data.</text>
</comment>
<dbReference type="Proteomes" id="UP001205920">
    <property type="component" value="Unassembled WGS sequence"/>
</dbReference>
<protein>
    <submittedName>
        <fullName evidence="2">DUF1801 domain-containing protein</fullName>
    </submittedName>
</protein>
<gene>
    <name evidence="2" type="ORF">JMN37_10590</name>
</gene>
<dbReference type="RefSeq" id="WP_083329558.1">
    <property type="nucleotide sequence ID" value="NZ_JAEUWV010000026.1"/>
</dbReference>
<dbReference type="InterPro" id="IPR014922">
    <property type="entry name" value="YdhG-like"/>
</dbReference>
<proteinExistence type="predicted"/>
<dbReference type="EMBL" id="JAEUWV010000026">
    <property type="protein sequence ID" value="MCO6395408.1"/>
    <property type="molecule type" value="Genomic_DNA"/>
</dbReference>
<sequence>MALKTLDEFLATVPEGDKRARMTDVIDWVHSNYPDLELQIKWSQPMFTLGGTYIVGFSVASKHMAIAPEQATITHFQPELEALGADFTKNIIRQPWGSPFNFELLGELIDYQIATKRGMTSFWR</sequence>
<evidence type="ECO:0000259" key="1">
    <source>
        <dbReference type="Pfam" id="PF08818"/>
    </source>
</evidence>
<dbReference type="AlphaFoldDB" id="A0AAW5HYV3"/>
<organism evidence="2 3">
    <name type="scientific">Corynebacterium lipophilum</name>
    <dbReference type="NCBI Taxonomy" id="2804918"/>
    <lineage>
        <taxon>Bacteria</taxon>
        <taxon>Bacillati</taxon>
        <taxon>Actinomycetota</taxon>
        <taxon>Actinomycetes</taxon>
        <taxon>Mycobacteriales</taxon>
        <taxon>Corynebacteriaceae</taxon>
        <taxon>Corynebacterium</taxon>
    </lineage>
</organism>
<dbReference type="SUPFAM" id="SSF159888">
    <property type="entry name" value="YdhG-like"/>
    <property type="match status" value="1"/>
</dbReference>
<dbReference type="Pfam" id="PF08818">
    <property type="entry name" value="DUF1801"/>
    <property type="match status" value="1"/>
</dbReference>
<keyword evidence="3" id="KW-1185">Reference proteome</keyword>
<name>A0AAW5HYV3_9CORY</name>
<accession>A0AAW5HYV3</accession>
<feature type="domain" description="YdhG-like" evidence="1">
    <location>
        <begin position="18"/>
        <end position="111"/>
    </location>
</feature>
<dbReference type="Gene3D" id="3.90.1150.200">
    <property type="match status" value="1"/>
</dbReference>
<evidence type="ECO:0000313" key="3">
    <source>
        <dbReference type="Proteomes" id="UP001205920"/>
    </source>
</evidence>
<evidence type="ECO:0000313" key="2">
    <source>
        <dbReference type="EMBL" id="MCO6395408.1"/>
    </source>
</evidence>